<dbReference type="InterPro" id="IPR041698">
    <property type="entry name" value="Methyltransf_25"/>
</dbReference>
<protein>
    <submittedName>
        <fullName evidence="2">Class I SAM-dependent methyltransferase</fullName>
    </submittedName>
</protein>
<keyword evidence="2" id="KW-0489">Methyltransferase</keyword>
<dbReference type="Proteomes" id="UP000721844">
    <property type="component" value="Unassembled WGS sequence"/>
</dbReference>
<dbReference type="PANTHER" id="PTHR43591:SF24">
    <property type="entry name" value="2-METHOXY-6-POLYPRENYL-1,4-BENZOQUINOL METHYLASE, MITOCHONDRIAL"/>
    <property type="match status" value="1"/>
</dbReference>
<sequence length="277" mass="28972">MSDNAAQTEFWNTVAGLTWAEHQAQLDRQLRPLGAAGMQVLSPQPGEAVLDIGCGCGDTSFALAGAVGETGSVLGLDISEPMLAVARSRAADSPAAPVFTLADAQTADLGEARFDAAFSRFGVMFFNDPTAAFANIRRMLKPGGRITFVCWRPATENPWMSVPFQAALPLLPPQPERDPLAPGPFAFANPDRVRGILSDAGFSAITITPFDTLIGSGGLDETLALTGRVGPLAAVLRENPDLAGPVQHVVREALSAYLTAEGVMMPAAVWVVSAANA</sequence>
<reference evidence="2 3" key="1">
    <citation type="journal article" date="2021" name="Microorganisms">
        <title>Acidisoma silvae sp. nov. and Acidisomacellulosilytica sp. nov., Two Acidophilic Bacteria Isolated from Decaying Wood, Hydrolyzing Cellulose and Producing Poly-3-hydroxybutyrate.</title>
        <authorList>
            <person name="Mieszkin S."/>
            <person name="Pouder E."/>
            <person name="Uroz S."/>
            <person name="Simon-Colin C."/>
            <person name="Alain K."/>
        </authorList>
    </citation>
    <scope>NUCLEOTIDE SEQUENCE [LARGE SCALE GENOMIC DNA]</scope>
    <source>
        <strain evidence="2 3">HW T5.17</strain>
    </source>
</reference>
<dbReference type="PANTHER" id="PTHR43591">
    <property type="entry name" value="METHYLTRANSFERASE"/>
    <property type="match status" value="1"/>
</dbReference>
<dbReference type="Pfam" id="PF13649">
    <property type="entry name" value="Methyltransf_25"/>
    <property type="match status" value="1"/>
</dbReference>
<organism evidence="2 3">
    <name type="scientific">Acidisoma cellulosilyticum</name>
    <dbReference type="NCBI Taxonomy" id="2802395"/>
    <lineage>
        <taxon>Bacteria</taxon>
        <taxon>Pseudomonadati</taxon>
        <taxon>Pseudomonadota</taxon>
        <taxon>Alphaproteobacteria</taxon>
        <taxon>Acetobacterales</taxon>
        <taxon>Acidocellaceae</taxon>
        <taxon>Acidisoma</taxon>
    </lineage>
</organism>
<dbReference type="GO" id="GO:0008168">
    <property type="term" value="F:methyltransferase activity"/>
    <property type="evidence" value="ECO:0007669"/>
    <property type="project" value="UniProtKB-KW"/>
</dbReference>
<dbReference type="RefSeq" id="WP_227308257.1">
    <property type="nucleotide sequence ID" value="NZ_JAESVA010000005.1"/>
</dbReference>
<accession>A0A963Z2U4</accession>
<dbReference type="CDD" id="cd02440">
    <property type="entry name" value="AdoMet_MTases"/>
    <property type="match status" value="1"/>
</dbReference>
<name>A0A963Z2U4_9PROT</name>
<evidence type="ECO:0000313" key="3">
    <source>
        <dbReference type="Proteomes" id="UP000721844"/>
    </source>
</evidence>
<gene>
    <name evidence="2" type="ORF">ACELLULO517_15155</name>
</gene>
<keyword evidence="2" id="KW-0808">Transferase</keyword>
<evidence type="ECO:0000259" key="1">
    <source>
        <dbReference type="Pfam" id="PF13649"/>
    </source>
</evidence>
<dbReference type="SUPFAM" id="SSF53335">
    <property type="entry name" value="S-adenosyl-L-methionine-dependent methyltransferases"/>
    <property type="match status" value="1"/>
</dbReference>
<dbReference type="GO" id="GO:0032259">
    <property type="term" value="P:methylation"/>
    <property type="evidence" value="ECO:0007669"/>
    <property type="project" value="UniProtKB-KW"/>
</dbReference>
<evidence type="ECO:0000313" key="2">
    <source>
        <dbReference type="EMBL" id="MCB8881586.1"/>
    </source>
</evidence>
<dbReference type="EMBL" id="JAESVA010000005">
    <property type="protein sequence ID" value="MCB8881586.1"/>
    <property type="molecule type" value="Genomic_DNA"/>
</dbReference>
<dbReference type="Gene3D" id="3.40.50.150">
    <property type="entry name" value="Vaccinia Virus protein VP39"/>
    <property type="match status" value="1"/>
</dbReference>
<proteinExistence type="predicted"/>
<keyword evidence="3" id="KW-1185">Reference proteome</keyword>
<comment type="caution">
    <text evidence="2">The sequence shown here is derived from an EMBL/GenBank/DDBJ whole genome shotgun (WGS) entry which is preliminary data.</text>
</comment>
<dbReference type="AlphaFoldDB" id="A0A963Z2U4"/>
<feature type="domain" description="Methyltransferase" evidence="1">
    <location>
        <begin position="49"/>
        <end position="144"/>
    </location>
</feature>
<dbReference type="InterPro" id="IPR029063">
    <property type="entry name" value="SAM-dependent_MTases_sf"/>
</dbReference>